<dbReference type="InterPro" id="IPR048062">
    <property type="entry name" value="SE1832-like"/>
</dbReference>
<sequence length="60" mass="6942">MKKADIQARIDELKMDYIRIQGDLDKLESTGGNVTMLEKTLSRMEDELNDLRKQLDKASE</sequence>
<accession>A0A1H9E0W9</accession>
<dbReference type="Proteomes" id="UP000199427">
    <property type="component" value="Unassembled WGS sequence"/>
</dbReference>
<evidence type="ECO:0000313" key="3">
    <source>
        <dbReference type="Proteomes" id="UP000199427"/>
    </source>
</evidence>
<evidence type="ECO:0000313" key="2">
    <source>
        <dbReference type="EMBL" id="SEQ19217.1"/>
    </source>
</evidence>
<dbReference type="AlphaFoldDB" id="A0A1H9E0W9"/>
<dbReference type="EMBL" id="FOES01000008">
    <property type="protein sequence ID" value="SEQ19217.1"/>
    <property type="molecule type" value="Genomic_DNA"/>
</dbReference>
<dbReference type="RefSeq" id="WP_091773095.1">
    <property type="nucleotide sequence ID" value="NZ_FOES01000008.1"/>
</dbReference>
<dbReference type="Gene3D" id="6.10.140.920">
    <property type="match status" value="1"/>
</dbReference>
<protein>
    <submittedName>
        <fullName evidence="2">Uncharacterized protein</fullName>
    </submittedName>
</protein>
<evidence type="ECO:0000256" key="1">
    <source>
        <dbReference type="SAM" id="Coils"/>
    </source>
</evidence>
<organism evidence="2 3">
    <name type="scientific">Piscibacillus halophilus</name>
    <dbReference type="NCBI Taxonomy" id="571933"/>
    <lineage>
        <taxon>Bacteria</taxon>
        <taxon>Bacillati</taxon>
        <taxon>Bacillota</taxon>
        <taxon>Bacilli</taxon>
        <taxon>Bacillales</taxon>
        <taxon>Bacillaceae</taxon>
        <taxon>Piscibacillus</taxon>
    </lineage>
</organism>
<reference evidence="2 3" key="1">
    <citation type="submission" date="2016-10" db="EMBL/GenBank/DDBJ databases">
        <authorList>
            <person name="de Groot N.N."/>
        </authorList>
    </citation>
    <scope>NUCLEOTIDE SEQUENCE [LARGE SCALE GENOMIC DNA]</scope>
    <source>
        <strain evidence="2 3">DSM 21633</strain>
    </source>
</reference>
<name>A0A1H9E0W9_9BACI</name>
<dbReference type="STRING" id="571933.SAMN05216362_10826"/>
<dbReference type="OrthoDB" id="2973146at2"/>
<proteinExistence type="predicted"/>
<keyword evidence="1" id="KW-0175">Coiled coil</keyword>
<keyword evidence="3" id="KW-1185">Reference proteome</keyword>
<dbReference type="NCBIfam" id="NF040877">
    <property type="entry name" value="SE1832_fam"/>
    <property type="match status" value="1"/>
</dbReference>
<feature type="coiled-coil region" evidence="1">
    <location>
        <begin position="10"/>
        <end position="54"/>
    </location>
</feature>
<gene>
    <name evidence="2" type="ORF">SAMN05216362_10826</name>
</gene>